<dbReference type="PANTHER" id="PTHR36718:SF1">
    <property type="entry name" value="DOUBLE ZINC RIBBON PROTEIN MJ0416"/>
    <property type="match status" value="1"/>
</dbReference>
<sequence>MFFFFFGGVTQEVRNVLEKGFAVCPLCGCSADLVEYDNVFRAFFIPLWRWSGDNPAIACETCGFLMPVSRTLQEASLESFKLPPAASRRRRHDWTPTAPMIHCWSCSSPVDPSFRFCPQCGSPQN</sequence>
<accession>A0ABP0UWA3</accession>
<dbReference type="Pfam" id="PF17032">
    <property type="entry name" value="Zn_ribbon_15"/>
    <property type="match status" value="1"/>
</dbReference>
<keyword evidence="3" id="KW-1185">Reference proteome</keyword>
<reference evidence="2" key="1">
    <citation type="submission" date="2024-02" db="EMBL/GenBank/DDBJ databases">
        <authorList>
            <consortium name="ELIXIR-Norway"/>
            <consortium name="Elixir Norway"/>
        </authorList>
    </citation>
    <scope>NUCLEOTIDE SEQUENCE</scope>
</reference>
<evidence type="ECO:0000259" key="1">
    <source>
        <dbReference type="Pfam" id="PF17032"/>
    </source>
</evidence>
<dbReference type="InterPro" id="IPR053281">
    <property type="entry name" value="Double_zinc_ribbon"/>
</dbReference>
<organism evidence="2 3">
    <name type="scientific">Sphagnum troendelagicum</name>
    <dbReference type="NCBI Taxonomy" id="128251"/>
    <lineage>
        <taxon>Eukaryota</taxon>
        <taxon>Viridiplantae</taxon>
        <taxon>Streptophyta</taxon>
        <taxon>Embryophyta</taxon>
        <taxon>Bryophyta</taxon>
        <taxon>Sphagnophytina</taxon>
        <taxon>Sphagnopsida</taxon>
        <taxon>Sphagnales</taxon>
        <taxon>Sphagnaceae</taxon>
        <taxon>Sphagnum</taxon>
    </lineage>
</organism>
<dbReference type="InterPro" id="IPR031493">
    <property type="entry name" value="Zinc_ribbon_15"/>
</dbReference>
<protein>
    <recommendedName>
        <fullName evidence="1">Zinc-ribbon 15 domain-containing protein</fullName>
    </recommendedName>
</protein>
<dbReference type="Proteomes" id="UP001497512">
    <property type="component" value="Chromosome 7"/>
</dbReference>
<gene>
    <name evidence="2" type="ORF">CSSPTR1EN2_LOCUS20840</name>
</gene>
<dbReference type="EMBL" id="OZ019899">
    <property type="protein sequence ID" value="CAK9231661.1"/>
    <property type="molecule type" value="Genomic_DNA"/>
</dbReference>
<feature type="domain" description="Zinc-ribbon 15" evidence="1">
    <location>
        <begin position="23"/>
        <end position="121"/>
    </location>
</feature>
<evidence type="ECO:0000313" key="2">
    <source>
        <dbReference type="EMBL" id="CAK9231661.1"/>
    </source>
</evidence>
<dbReference type="PANTHER" id="PTHR36718">
    <property type="entry name" value="OS05G0435400 PROTEIN"/>
    <property type="match status" value="1"/>
</dbReference>
<evidence type="ECO:0000313" key="3">
    <source>
        <dbReference type="Proteomes" id="UP001497512"/>
    </source>
</evidence>
<proteinExistence type="predicted"/>
<name>A0ABP0UWA3_9BRYO</name>